<dbReference type="AlphaFoldDB" id="A0A0F8VWX2"/>
<dbReference type="InterPro" id="IPR002942">
    <property type="entry name" value="S4_RNA-bd"/>
</dbReference>
<protein>
    <recommendedName>
        <fullName evidence="3">RNA-binding S4 domain-containing protein</fullName>
    </recommendedName>
</protein>
<dbReference type="SMART" id="SM00363">
    <property type="entry name" value="S4"/>
    <property type="match status" value="1"/>
</dbReference>
<reference evidence="4" key="1">
    <citation type="journal article" date="2015" name="Nature">
        <title>Complex archaea that bridge the gap between prokaryotes and eukaryotes.</title>
        <authorList>
            <person name="Spang A."/>
            <person name="Saw J.H."/>
            <person name="Jorgensen S.L."/>
            <person name="Zaremba-Niedzwiedzka K."/>
            <person name="Martijn J."/>
            <person name="Lind A.E."/>
            <person name="van Eijk R."/>
            <person name="Schleper C."/>
            <person name="Guy L."/>
            <person name="Ettema T.J."/>
        </authorList>
    </citation>
    <scope>NUCLEOTIDE SEQUENCE</scope>
</reference>
<sequence length="257" mass="28967">GWTSSTKTGSLLMSEDAGLRLQLFMARCGVASRRHCEKLITDGQVMVNGCVVTVLGSRVLATDSVKWRGQVLRLVQRKVYVALHKPVGILCSNRDDQGRPLAGDLLKGAVTTRVFHVGRLDFMSSGLVFYTNDGDLARIVTHPSNGVRKEYVIDTADDLPEDCLRQYQRGLRIGGDQYRLAGYRVLGPRRAQLMLQQGRNREIRRVMEHFGIQIRRLQRTRIGIVSLKGIAPGTFRFLRAKETEWFLSRKPVGPHRP</sequence>
<dbReference type="Pfam" id="PF00849">
    <property type="entry name" value="PseudoU_synth_2"/>
    <property type="match status" value="1"/>
</dbReference>
<dbReference type="InterPro" id="IPR000748">
    <property type="entry name" value="PsdUridine_synth_RsuA/RluB/E/F"/>
</dbReference>
<dbReference type="InterPro" id="IPR020103">
    <property type="entry name" value="PsdUridine_synth_cat_dom_sf"/>
</dbReference>
<dbReference type="InterPro" id="IPR036986">
    <property type="entry name" value="S4_RNA-bd_sf"/>
</dbReference>
<proteinExistence type="inferred from homology"/>
<dbReference type="Pfam" id="PF01479">
    <property type="entry name" value="S4"/>
    <property type="match status" value="1"/>
</dbReference>
<dbReference type="GO" id="GO:0006364">
    <property type="term" value="P:rRNA processing"/>
    <property type="evidence" value="ECO:0007669"/>
    <property type="project" value="UniProtKB-ARBA"/>
</dbReference>
<name>A0A0F8VWX2_9ZZZZ</name>
<evidence type="ECO:0000256" key="2">
    <source>
        <dbReference type="ARBA" id="ARBA00023235"/>
    </source>
</evidence>
<dbReference type="EMBL" id="LAZR01068864">
    <property type="protein sequence ID" value="KKK48842.1"/>
    <property type="molecule type" value="Genomic_DNA"/>
</dbReference>
<comment type="similarity">
    <text evidence="1">Belongs to the pseudouridine synthase RsuA family.</text>
</comment>
<comment type="caution">
    <text evidence="4">The sequence shown here is derived from an EMBL/GenBank/DDBJ whole genome shotgun (WGS) entry which is preliminary data.</text>
</comment>
<dbReference type="PANTHER" id="PTHR47683">
    <property type="entry name" value="PSEUDOURIDINE SYNTHASE FAMILY PROTEIN-RELATED"/>
    <property type="match status" value="1"/>
</dbReference>
<dbReference type="PROSITE" id="PS50889">
    <property type="entry name" value="S4"/>
    <property type="match status" value="1"/>
</dbReference>
<feature type="domain" description="RNA-binding S4" evidence="3">
    <location>
        <begin position="19"/>
        <end position="80"/>
    </location>
</feature>
<dbReference type="InterPro" id="IPR020094">
    <property type="entry name" value="TruA/RsuA/RluB/E/F_N"/>
</dbReference>
<dbReference type="FunFam" id="3.10.290.10:FF:000003">
    <property type="entry name" value="Pseudouridine synthase"/>
    <property type="match status" value="1"/>
</dbReference>
<dbReference type="NCBIfam" id="TIGR00093">
    <property type="entry name" value="pseudouridine synthase"/>
    <property type="match status" value="1"/>
</dbReference>
<dbReference type="Gene3D" id="3.30.70.1560">
    <property type="entry name" value="Alpha-L RNA-binding motif"/>
    <property type="match status" value="1"/>
</dbReference>
<evidence type="ECO:0000259" key="3">
    <source>
        <dbReference type="SMART" id="SM00363"/>
    </source>
</evidence>
<dbReference type="InterPro" id="IPR050343">
    <property type="entry name" value="RsuA_PseudoU_synthase"/>
</dbReference>
<feature type="non-terminal residue" evidence="4">
    <location>
        <position position="1"/>
    </location>
</feature>
<evidence type="ECO:0000256" key="1">
    <source>
        <dbReference type="ARBA" id="ARBA00008348"/>
    </source>
</evidence>
<dbReference type="GO" id="GO:0003723">
    <property type="term" value="F:RNA binding"/>
    <property type="evidence" value="ECO:0007669"/>
    <property type="project" value="InterPro"/>
</dbReference>
<evidence type="ECO:0000313" key="4">
    <source>
        <dbReference type="EMBL" id="KKK48842.1"/>
    </source>
</evidence>
<keyword evidence="2" id="KW-0413">Isomerase</keyword>
<dbReference type="SUPFAM" id="SSF55174">
    <property type="entry name" value="Alpha-L RNA-binding motif"/>
    <property type="match status" value="1"/>
</dbReference>
<gene>
    <name evidence="4" type="ORF">LCGC14_3141070</name>
</gene>
<dbReference type="InterPro" id="IPR006145">
    <property type="entry name" value="PsdUridine_synth_RsuA/RluA"/>
</dbReference>
<dbReference type="GO" id="GO:0009982">
    <property type="term" value="F:pseudouridine synthase activity"/>
    <property type="evidence" value="ECO:0007669"/>
    <property type="project" value="InterPro"/>
</dbReference>
<dbReference type="GO" id="GO:0001522">
    <property type="term" value="P:pseudouridine synthesis"/>
    <property type="evidence" value="ECO:0007669"/>
    <property type="project" value="InterPro"/>
</dbReference>
<accession>A0A0F8VWX2</accession>
<dbReference type="Gene3D" id="3.10.290.10">
    <property type="entry name" value="RNA-binding S4 domain"/>
    <property type="match status" value="1"/>
</dbReference>
<dbReference type="SUPFAM" id="SSF55120">
    <property type="entry name" value="Pseudouridine synthase"/>
    <property type="match status" value="1"/>
</dbReference>
<organism evidence="4">
    <name type="scientific">marine sediment metagenome</name>
    <dbReference type="NCBI Taxonomy" id="412755"/>
    <lineage>
        <taxon>unclassified sequences</taxon>
        <taxon>metagenomes</taxon>
        <taxon>ecological metagenomes</taxon>
    </lineage>
</organism>
<dbReference type="CDD" id="cd00165">
    <property type="entry name" value="S4"/>
    <property type="match status" value="1"/>
</dbReference>
<dbReference type="InterPro" id="IPR042092">
    <property type="entry name" value="PsdUridine_s_RsuA/RluB/E/F_cat"/>
</dbReference>
<dbReference type="PANTHER" id="PTHR47683:SF2">
    <property type="entry name" value="RNA-BINDING S4 DOMAIN-CONTAINING PROTEIN"/>
    <property type="match status" value="1"/>
</dbReference>
<dbReference type="Gene3D" id="3.30.70.580">
    <property type="entry name" value="Pseudouridine synthase I, catalytic domain, N-terminal subdomain"/>
    <property type="match status" value="1"/>
</dbReference>